<dbReference type="KEGG" id="npu:Npun_F0631"/>
<dbReference type="InterPro" id="IPR004821">
    <property type="entry name" value="Cyt_trans-like"/>
</dbReference>
<dbReference type="NCBIfam" id="TIGR00125">
    <property type="entry name" value="cyt_tran_rel"/>
    <property type="match status" value="1"/>
</dbReference>
<feature type="domain" description="Cytidyltransferase-like" evidence="1">
    <location>
        <begin position="8"/>
        <end position="137"/>
    </location>
</feature>
<dbReference type="Proteomes" id="UP000001191">
    <property type="component" value="Chromosome"/>
</dbReference>
<dbReference type="PANTHER" id="PTHR37512">
    <property type="entry name" value="TRIFUNCTIONAL NAD BIOSYNTHESIS/REGULATOR PROTEIN NADR"/>
    <property type="match status" value="1"/>
</dbReference>
<keyword evidence="3" id="KW-0418">Kinase</keyword>
<dbReference type="SUPFAM" id="SSF52540">
    <property type="entry name" value="P-loop containing nucleoside triphosphate hydrolases"/>
    <property type="match status" value="1"/>
</dbReference>
<dbReference type="HOGENOM" id="CLU_052648_0_1_3"/>
<dbReference type="InterPro" id="IPR038727">
    <property type="entry name" value="NadR/Ttd14_AAA_dom"/>
</dbReference>
<organism evidence="3 4">
    <name type="scientific">Nostoc punctiforme (strain ATCC 29133 / PCC 73102)</name>
    <dbReference type="NCBI Taxonomy" id="63737"/>
    <lineage>
        <taxon>Bacteria</taxon>
        <taxon>Bacillati</taxon>
        <taxon>Cyanobacteriota</taxon>
        <taxon>Cyanophyceae</taxon>
        <taxon>Nostocales</taxon>
        <taxon>Nostocaceae</taxon>
        <taxon>Nostoc</taxon>
    </lineage>
</organism>
<sequence>MAGTCGLTLGKYAPLHKGHQLVIETALAEMDEVLVMIYECPEVTAIPLTVRANWLRKIYPQILVIEAWDGPTEVGDTSEIKKMHEDYILKQLESKKITHFYCSEFYGEHVSQALGAVNRLVDCDRKTFPISGTQVRTDTYAMREYLHPDVYRDLIANIVFLGAPSTGKTTIASQLAKEYNTVWMPEYGREYWEKNQINRRLSLLQLVEIAKGHLEREEALLLQANQYLFTDTNALTTYQFSLYYHKTVAPELVQLAHQAMSRYDLVFLCDLDIPYDDTWDRSGEANRSIFQKQIESDLIVRKIPFFRLSGDLMTRISIVKKVLYYYQKYASLGELFFNKLIL</sequence>
<dbReference type="Pfam" id="PF01467">
    <property type="entry name" value="CTP_transf_like"/>
    <property type="match status" value="1"/>
</dbReference>
<dbReference type="Pfam" id="PF13521">
    <property type="entry name" value="AAA_28"/>
    <property type="match status" value="1"/>
</dbReference>
<dbReference type="InterPro" id="IPR027417">
    <property type="entry name" value="P-loop_NTPase"/>
</dbReference>
<dbReference type="SMR" id="B2J8D6"/>
<dbReference type="PANTHER" id="PTHR37512:SF1">
    <property type="entry name" value="NADR_TTD14 AAA DOMAIN-CONTAINING PROTEIN"/>
    <property type="match status" value="1"/>
</dbReference>
<dbReference type="Gene3D" id="3.40.50.300">
    <property type="entry name" value="P-loop containing nucleotide triphosphate hydrolases"/>
    <property type="match status" value="1"/>
</dbReference>
<evidence type="ECO:0000259" key="2">
    <source>
        <dbReference type="Pfam" id="PF13521"/>
    </source>
</evidence>
<keyword evidence="3" id="KW-0808">Transferase</keyword>
<dbReference type="OrthoDB" id="9802794at2"/>
<dbReference type="Gene3D" id="3.40.50.620">
    <property type="entry name" value="HUPs"/>
    <property type="match status" value="1"/>
</dbReference>
<dbReference type="eggNOG" id="COG3172">
    <property type="taxonomic scope" value="Bacteria"/>
</dbReference>
<accession>B2J8D6</accession>
<dbReference type="InterPro" id="IPR014729">
    <property type="entry name" value="Rossmann-like_a/b/a_fold"/>
</dbReference>
<evidence type="ECO:0000313" key="4">
    <source>
        <dbReference type="Proteomes" id="UP000001191"/>
    </source>
</evidence>
<dbReference type="GO" id="GO:0016301">
    <property type="term" value="F:kinase activity"/>
    <property type="evidence" value="ECO:0007669"/>
    <property type="project" value="UniProtKB-KW"/>
</dbReference>
<dbReference type="EMBL" id="CP001037">
    <property type="protein sequence ID" value="ACC79385.1"/>
    <property type="molecule type" value="Genomic_DNA"/>
</dbReference>
<dbReference type="SUPFAM" id="SSF52374">
    <property type="entry name" value="Nucleotidylyl transferase"/>
    <property type="match status" value="1"/>
</dbReference>
<reference evidence="3 4" key="2">
    <citation type="journal article" date="2013" name="Plant Physiol.">
        <title>A Nostoc punctiforme Sugar Transporter Necessary to Establish a Cyanobacterium-Plant Symbiosis.</title>
        <authorList>
            <person name="Ekman M."/>
            <person name="Picossi S."/>
            <person name="Campbell E.L."/>
            <person name="Meeks J.C."/>
            <person name="Flores E."/>
        </authorList>
    </citation>
    <scope>NUCLEOTIDE SEQUENCE [LARGE SCALE GENOMIC DNA]</scope>
    <source>
        <strain evidence="4">ATCC 29133 / PCC 73102</strain>
    </source>
</reference>
<reference evidence="4" key="1">
    <citation type="submission" date="2008-04" db="EMBL/GenBank/DDBJ databases">
        <title>Complete sequence of chromosome of Nostoc punctiforme ATCC 29133.</title>
        <authorList>
            <consortium name="US DOE Joint Genome Institute"/>
            <person name="Copeland A."/>
            <person name="Lucas S."/>
            <person name="Lapidus A."/>
            <person name="Glavina del Rio T."/>
            <person name="Dalin E."/>
            <person name="Tice H."/>
            <person name="Pitluck S."/>
            <person name="Chain P."/>
            <person name="Malfatti S."/>
            <person name="Shin M."/>
            <person name="Vergez L."/>
            <person name="Schmutz J."/>
            <person name="Larimer F."/>
            <person name="Land M."/>
            <person name="Hauser L."/>
            <person name="Kyrpides N."/>
            <person name="Kim E."/>
            <person name="Meeks J.C."/>
            <person name="Elhai J."/>
            <person name="Campbell E.L."/>
            <person name="Thiel T."/>
            <person name="Longmire J."/>
            <person name="Potts M."/>
            <person name="Atlas R."/>
        </authorList>
    </citation>
    <scope>NUCLEOTIDE SEQUENCE [LARGE SCALE GENOMIC DNA]</scope>
    <source>
        <strain evidence="4">ATCC 29133 / PCC 73102</strain>
    </source>
</reference>
<protein>
    <submittedName>
        <fullName evidence="3">ATPase/kinase involved in NAD metabolism</fullName>
    </submittedName>
</protein>
<evidence type="ECO:0000313" key="3">
    <source>
        <dbReference type="EMBL" id="ACC79385.1"/>
    </source>
</evidence>
<gene>
    <name evidence="3" type="ordered locus">Npun_F0631</name>
</gene>
<dbReference type="STRING" id="63737.Npun_F0631"/>
<name>B2J8D6_NOSP7</name>
<dbReference type="RefSeq" id="WP_012407410.1">
    <property type="nucleotide sequence ID" value="NC_010628.1"/>
</dbReference>
<evidence type="ECO:0000259" key="1">
    <source>
        <dbReference type="Pfam" id="PF01467"/>
    </source>
</evidence>
<dbReference type="InterPro" id="IPR052735">
    <property type="entry name" value="NAD_biosynth-regulator"/>
</dbReference>
<dbReference type="AlphaFoldDB" id="B2J8D6"/>
<feature type="domain" description="NadR/Ttd14 AAA" evidence="2">
    <location>
        <begin position="158"/>
        <end position="315"/>
    </location>
</feature>
<keyword evidence="4" id="KW-1185">Reference proteome</keyword>
<dbReference type="EnsemblBacteria" id="ACC79385">
    <property type="protein sequence ID" value="ACC79385"/>
    <property type="gene ID" value="Npun_F0631"/>
</dbReference>
<proteinExistence type="predicted"/>